<evidence type="ECO:0000313" key="3">
    <source>
        <dbReference type="EMBL" id="SER33876.1"/>
    </source>
</evidence>
<dbReference type="Proteomes" id="UP000186599">
    <property type="component" value="Unassembled WGS sequence"/>
</dbReference>
<sequence length="116" mass="12714">MTKEHHKGLAEHIGKAIASRRIKAGLTQEQVAEKLGVGYEAVSRLERGVATVTVVRLFELAEIFGCETAELLTVSSMKVDDQARHLSKLLGTLKPSDRQLLMDIMQQLGARMANDG</sequence>
<keyword evidence="1" id="KW-0238">DNA-binding</keyword>
<dbReference type="PANTHER" id="PTHR46558">
    <property type="entry name" value="TRACRIPTIONAL REGULATORY PROTEIN-RELATED-RELATED"/>
    <property type="match status" value="1"/>
</dbReference>
<gene>
    <name evidence="4" type="ORF">SAMN04487855_1382</name>
    <name evidence="3" type="ORF">SAMN05216589_0242</name>
</gene>
<dbReference type="OrthoDB" id="5524454at2"/>
<evidence type="ECO:0000313" key="4">
    <source>
        <dbReference type="EMBL" id="SFL81944.1"/>
    </source>
</evidence>
<dbReference type="InterPro" id="IPR001387">
    <property type="entry name" value="Cro/C1-type_HTH"/>
</dbReference>
<dbReference type="EMBL" id="FOUA01000001">
    <property type="protein sequence ID" value="SFL81944.1"/>
    <property type="molecule type" value="Genomic_DNA"/>
</dbReference>
<accession>A0A1H9ND23</accession>
<proteinExistence type="predicted"/>
<dbReference type="Gene3D" id="1.10.260.40">
    <property type="entry name" value="lambda repressor-like DNA-binding domains"/>
    <property type="match status" value="1"/>
</dbReference>
<dbReference type="Pfam" id="PF01381">
    <property type="entry name" value="HTH_3"/>
    <property type="match status" value="1"/>
</dbReference>
<evidence type="ECO:0000259" key="2">
    <source>
        <dbReference type="PROSITE" id="PS50943"/>
    </source>
</evidence>
<organism evidence="3 6">
    <name type="scientific">Halopseudomonas bauzanensis</name>
    <dbReference type="NCBI Taxonomy" id="653930"/>
    <lineage>
        <taxon>Bacteria</taxon>
        <taxon>Pseudomonadati</taxon>
        <taxon>Pseudomonadota</taxon>
        <taxon>Gammaproteobacteria</taxon>
        <taxon>Pseudomonadales</taxon>
        <taxon>Pseudomonadaceae</taxon>
        <taxon>Halopseudomonas</taxon>
    </lineage>
</organism>
<reference evidence="5 6" key="1">
    <citation type="submission" date="2016-10" db="EMBL/GenBank/DDBJ databases">
        <authorList>
            <person name="de Groot N.N."/>
        </authorList>
    </citation>
    <scope>NUCLEOTIDE SEQUENCE [LARGE SCALE GENOMIC DNA]</scope>
    <source>
        <strain evidence="4 5">CGMCC 1.9095</strain>
        <strain evidence="3 6">DSM 22558</strain>
    </source>
</reference>
<dbReference type="InterPro" id="IPR010982">
    <property type="entry name" value="Lambda_DNA-bd_dom_sf"/>
</dbReference>
<evidence type="ECO:0000313" key="5">
    <source>
        <dbReference type="Proteomes" id="UP000186599"/>
    </source>
</evidence>
<feature type="domain" description="HTH cro/C1-type" evidence="2">
    <location>
        <begin position="17"/>
        <end position="71"/>
    </location>
</feature>
<dbReference type="CDD" id="cd00093">
    <property type="entry name" value="HTH_XRE"/>
    <property type="match status" value="1"/>
</dbReference>
<name>A0A1H9ND23_9GAMM</name>
<dbReference type="GO" id="GO:0003677">
    <property type="term" value="F:DNA binding"/>
    <property type="evidence" value="ECO:0007669"/>
    <property type="project" value="UniProtKB-KW"/>
</dbReference>
<dbReference type="STRING" id="653930.SAMN05216589_0242"/>
<protein>
    <submittedName>
        <fullName evidence="3">Transcriptional regulator, contains XRE-family HTH domain</fullName>
    </submittedName>
</protein>
<keyword evidence="5" id="KW-1185">Reference proteome</keyword>
<dbReference type="PANTHER" id="PTHR46558:SF13">
    <property type="entry name" value="HTH-TYPE TRANSCRIPTIONAL REGULATOR IMMR"/>
    <property type="match status" value="1"/>
</dbReference>
<dbReference type="PROSITE" id="PS50943">
    <property type="entry name" value="HTH_CROC1"/>
    <property type="match status" value="1"/>
</dbReference>
<evidence type="ECO:0000256" key="1">
    <source>
        <dbReference type="ARBA" id="ARBA00023125"/>
    </source>
</evidence>
<dbReference type="Proteomes" id="UP000186904">
    <property type="component" value="Unassembled WGS sequence"/>
</dbReference>
<dbReference type="SUPFAM" id="SSF47413">
    <property type="entry name" value="lambda repressor-like DNA-binding domains"/>
    <property type="match status" value="1"/>
</dbReference>
<dbReference type="EMBL" id="FOGN01000001">
    <property type="protein sequence ID" value="SER33876.1"/>
    <property type="molecule type" value="Genomic_DNA"/>
</dbReference>
<evidence type="ECO:0000313" key="6">
    <source>
        <dbReference type="Proteomes" id="UP000186904"/>
    </source>
</evidence>
<dbReference type="RefSeq" id="WP_074777320.1">
    <property type="nucleotide sequence ID" value="NZ_FOGN01000001.1"/>
</dbReference>
<dbReference type="AlphaFoldDB" id="A0A1H9ND23"/>
<dbReference type="SMART" id="SM00530">
    <property type="entry name" value="HTH_XRE"/>
    <property type="match status" value="1"/>
</dbReference>